<dbReference type="Gene3D" id="2.60.120.10">
    <property type="entry name" value="Jelly Rolls"/>
    <property type="match status" value="1"/>
</dbReference>
<feature type="transmembrane region" description="Helical" evidence="6">
    <location>
        <begin position="408"/>
        <end position="426"/>
    </location>
</feature>
<dbReference type="InParanoid" id="A0A2P6NML3"/>
<keyword evidence="3 6" id="KW-1133">Transmembrane helix</keyword>
<feature type="transmembrane region" description="Helical" evidence="6">
    <location>
        <begin position="569"/>
        <end position="587"/>
    </location>
</feature>
<feature type="transmembrane region" description="Helical" evidence="6">
    <location>
        <begin position="385"/>
        <end position="401"/>
    </location>
</feature>
<feature type="transmembrane region" description="Helical" evidence="6">
    <location>
        <begin position="507"/>
        <end position="531"/>
    </location>
</feature>
<dbReference type="CDD" id="cd00038">
    <property type="entry name" value="CAP_ED"/>
    <property type="match status" value="1"/>
</dbReference>
<dbReference type="InterPro" id="IPR011547">
    <property type="entry name" value="SLC26A/SulP_dom"/>
</dbReference>
<comment type="subcellular location">
    <subcellularLocation>
        <location evidence="1">Membrane</location>
        <topology evidence="1">Multi-pass membrane protein</topology>
    </subcellularLocation>
</comment>
<keyword evidence="9" id="KW-1185">Reference proteome</keyword>
<dbReference type="OrthoDB" id="409725at2759"/>
<keyword evidence="2 6" id="KW-0812">Transmembrane</keyword>
<feature type="compositionally biased region" description="Basic and acidic residues" evidence="5">
    <location>
        <begin position="30"/>
        <end position="51"/>
    </location>
</feature>
<dbReference type="InterPro" id="IPR000595">
    <property type="entry name" value="cNMP-bd_dom"/>
</dbReference>
<feature type="transmembrane region" description="Helical" evidence="6">
    <location>
        <begin position="328"/>
        <end position="351"/>
    </location>
</feature>
<evidence type="ECO:0000256" key="2">
    <source>
        <dbReference type="ARBA" id="ARBA00022692"/>
    </source>
</evidence>
<evidence type="ECO:0000313" key="9">
    <source>
        <dbReference type="Proteomes" id="UP000241769"/>
    </source>
</evidence>
<organism evidence="8 9">
    <name type="scientific">Planoprotostelium fungivorum</name>
    <dbReference type="NCBI Taxonomy" id="1890364"/>
    <lineage>
        <taxon>Eukaryota</taxon>
        <taxon>Amoebozoa</taxon>
        <taxon>Evosea</taxon>
        <taxon>Variosea</taxon>
        <taxon>Cavosteliida</taxon>
        <taxon>Cavosteliaceae</taxon>
        <taxon>Planoprotostelium</taxon>
    </lineage>
</organism>
<feature type="domain" description="STAS" evidence="7">
    <location>
        <begin position="668"/>
        <end position="857"/>
    </location>
</feature>
<dbReference type="PANTHER" id="PTHR43310:SF2">
    <property type="entry name" value="SLC26A_SULP TRANSPORTER DOMAIN-CONTAINING PROTEIN"/>
    <property type="match status" value="1"/>
</dbReference>
<dbReference type="SUPFAM" id="SSF52091">
    <property type="entry name" value="SpoIIaa-like"/>
    <property type="match status" value="1"/>
</dbReference>
<accession>A0A2P6NML3</accession>
<evidence type="ECO:0000256" key="4">
    <source>
        <dbReference type="ARBA" id="ARBA00023136"/>
    </source>
</evidence>
<feature type="transmembrane region" description="Helical" evidence="6">
    <location>
        <begin position="234"/>
        <end position="257"/>
    </location>
</feature>
<evidence type="ECO:0000256" key="5">
    <source>
        <dbReference type="SAM" id="MobiDB-lite"/>
    </source>
</evidence>
<feature type="region of interest" description="Disordered" evidence="5">
    <location>
        <begin position="63"/>
        <end position="114"/>
    </location>
</feature>
<name>A0A2P6NML3_9EUKA</name>
<dbReference type="InterPro" id="IPR018490">
    <property type="entry name" value="cNMP-bd_dom_sf"/>
</dbReference>
<dbReference type="GO" id="GO:0007154">
    <property type="term" value="P:cell communication"/>
    <property type="evidence" value="ECO:0007669"/>
    <property type="project" value="UniProtKB-ARBA"/>
</dbReference>
<evidence type="ECO:0000259" key="7">
    <source>
        <dbReference type="PROSITE" id="PS50801"/>
    </source>
</evidence>
<feature type="transmembrane region" description="Helical" evidence="6">
    <location>
        <begin position="599"/>
        <end position="631"/>
    </location>
</feature>
<reference evidence="8 9" key="1">
    <citation type="journal article" date="2018" name="Genome Biol. Evol.">
        <title>Multiple Roots of Fruiting Body Formation in Amoebozoa.</title>
        <authorList>
            <person name="Hillmann F."/>
            <person name="Forbes G."/>
            <person name="Novohradska S."/>
            <person name="Ferling I."/>
            <person name="Riege K."/>
            <person name="Groth M."/>
            <person name="Westermann M."/>
            <person name="Marz M."/>
            <person name="Spaller T."/>
            <person name="Winckler T."/>
            <person name="Schaap P."/>
            <person name="Glockner G."/>
        </authorList>
    </citation>
    <scope>NUCLEOTIDE SEQUENCE [LARGE SCALE GENOMIC DNA]</scope>
    <source>
        <strain evidence="8 9">Jena</strain>
    </source>
</reference>
<keyword evidence="4 6" id="KW-0472">Membrane</keyword>
<evidence type="ECO:0000256" key="6">
    <source>
        <dbReference type="SAM" id="Phobius"/>
    </source>
</evidence>
<feature type="compositionally biased region" description="Pro residues" evidence="5">
    <location>
        <begin position="96"/>
        <end position="112"/>
    </location>
</feature>
<dbReference type="GO" id="GO:0016020">
    <property type="term" value="C:membrane"/>
    <property type="evidence" value="ECO:0007669"/>
    <property type="project" value="UniProtKB-SubCell"/>
</dbReference>
<evidence type="ECO:0000256" key="1">
    <source>
        <dbReference type="ARBA" id="ARBA00004141"/>
    </source>
</evidence>
<dbReference type="GO" id="GO:0023052">
    <property type="term" value="P:signaling"/>
    <property type="evidence" value="ECO:0007669"/>
    <property type="project" value="UniProtKB-ARBA"/>
</dbReference>
<dbReference type="PANTHER" id="PTHR43310">
    <property type="entry name" value="SULFATE TRANSPORTER YBAR-RELATED"/>
    <property type="match status" value="1"/>
</dbReference>
<comment type="caution">
    <text evidence="8">The sequence shown here is derived from an EMBL/GenBank/DDBJ whole genome shotgun (WGS) entry which is preliminary data.</text>
</comment>
<dbReference type="CDD" id="cd07042">
    <property type="entry name" value="STAS_SulP_like_sulfate_transporter"/>
    <property type="match status" value="1"/>
</dbReference>
<dbReference type="Pfam" id="PF00916">
    <property type="entry name" value="Sulfate_transp"/>
    <property type="match status" value="1"/>
</dbReference>
<dbReference type="InterPro" id="IPR002645">
    <property type="entry name" value="STAS_dom"/>
</dbReference>
<dbReference type="PROSITE" id="PS50801">
    <property type="entry name" value="STAS"/>
    <property type="match status" value="1"/>
</dbReference>
<proteinExistence type="predicted"/>
<dbReference type="EMBL" id="MDYQ01000050">
    <property type="protein sequence ID" value="PRP85148.1"/>
    <property type="molecule type" value="Genomic_DNA"/>
</dbReference>
<dbReference type="AlphaFoldDB" id="A0A2P6NML3"/>
<dbReference type="Pfam" id="PF00027">
    <property type="entry name" value="cNMP_binding"/>
    <property type="match status" value="1"/>
</dbReference>
<feature type="transmembrane region" description="Helical" evidence="6">
    <location>
        <begin position="293"/>
        <end position="316"/>
    </location>
</feature>
<feature type="region of interest" description="Disordered" evidence="5">
    <location>
        <begin position="1"/>
        <end position="51"/>
    </location>
</feature>
<dbReference type="SUPFAM" id="SSF51206">
    <property type="entry name" value="cAMP-binding domain-like"/>
    <property type="match status" value="1"/>
</dbReference>
<dbReference type="InterPro" id="IPR052706">
    <property type="entry name" value="Membrane-Transporter-like"/>
</dbReference>
<dbReference type="InterPro" id="IPR036513">
    <property type="entry name" value="STAS_dom_sf"/>
</dbReference>
<feature type="transmembrane region" description="Helical" evidence="6">
    <location>
        <begin position="543"/>
        <end position="562"/>
    </location>
</feature>
<dbReference type="STRING" id="1890364.A0A2P6NML3"/>
<dbReference type="Pfam" id="PF01740">
    <property type="entry name" value="STAS"/>
    <property type="match status" value="1"/>
</dbReference>
<feature type="region of interest" description="Disordered" evidence="5">
    <location>
        <begin position="172"/>
        <end position="201"/>
    </location>
</feature>
<evidence type="ECO:0000256" key="3">
    <source>
        <dbReference type="ARBA" id="ARBA00022989"/>
    </source>
</evidence>
<evidence type="ECO:0000313" key="8">
    <source>
        <dbReference type="EMBL" id="PRP85148.1"/>
    </source>
</evidence>
<dbReference type="InterPro" id="IPR014710">
    <property type="entry name" value="RmlC-like_jellyroll"/>
</dbReference>
<sequence length="1034" mass="116369">MSQPHKHPKKGLTTTAGAEDHRNSPVWNRRIIDATKRKKQKEERDERDCDLVSRRSLDMMVNVMEGESTSGGNPLLFSDELGSSLEKEAKTDSSIPVPPPPLQKTKKPPPPLLNLRQSSLSQLIPEHQRNLKAKWEFQSPVLAMTRESLIRNRTFEVLNDLAELELRVRHISPSDDEEDSEDESHHAHQPQPADEQSPQKPVEIALDVGKDKSRGEEEMKPPGKQLTLKYWKDWLRMVGVNAIIGFIVFLIILPGCLSYASILTSHEKLAPYFPLAIKMLIFTHALHQLVATLLSGVVTNVPGVMVANIMFLSIIAENIAENAKQESAIFPTFLLCICLSSLLMGVAYIVMGYTNAIVAVQITMMSDMPLTEPRDLLLLLQDRRALLSLIGVSLATALFVVERFKQHILLMPAFLFVPMILFWVIAVSTGTSGSQLQQMGFIIPSTETVPFYSIWTSLDLSAVEYGLIPRQLPNMMVMILLILLSTSINLNGLEITMNRTIETKRELYVSGSACILAAFTSCFGGTMTIGLTGVAFNQGCNRLLGFFVVTFYLVVFLVPFSLTDYLPKFFFGTVLFHSGLSLLWNWLITPFHTLTRFEYTLLVITAGCIMVLGNNTGLPISITVGAVFFAIQYARINSIRSAYTGDQVRSRIQRPYFQRKILQHYRGNLYVLQLQNYLFFGSAVSILSHIKKQLKEEKPITEKSALASLTRKISTLFHFNGQSYHALDGESEEMGTMQEDSPHFQSAHLSATRKKSRSRIQTILNDKMKTFLDGLEKRKRSKKIRYLVIDFTRVVGVDSSACSTFKKVVQLCVANSVMPIFTGMTPSLVRSFQRRGVYTEDGLPKTYDSLDLALEWVENVVIKKKVRHLGTQLTDEISKMPLEDYVPSFHVLLSNLVPQGGCTHQQASEVVNRYFIKRKLHLGETLLSPEIESKSLFYIKSGQMGYYMTDVHGQRMRLYKTVEGTWAGVNGMFLNSSIQLNLEAEGPVTVFELTKEELERMQTESPPIAIAVFTAALQSMAQTMNILLSEFRMK</sequence>
<dbReference type="Proteomes" id="UP000241769">
    <property type="component" value="Unassembled WGS sequence"/>
</dbReference>
<protein>
    <recommendedName>
        <fullName evidence="7">STAS domain-containing protein</fullName>
    </recommendedName>
</protein>
<gene>
    <name evidence="8" type="ORF">PROFUN_07219</name>
</gene>
<feature type="transmembrane region" description="Helical" evidence="6">
    <location>
        <begin position="475"/>
        <end position="495"/>
    </location>
</feature>
<dbReference type="Gene3D" id="3.30.750.24">
    <property type="entry name" value="STAS domain"/>
    <property type="match status" value="1"/>
</dbReference>
<feature type="transmembrane region" description="Helical" evidence="6">
    <location>
        <begin position="669"/>
        <end position="690"/>
    </location>
</feature>
<feature type="compositionally biased region" description="Basic residues" evidence="5">
    <location>
        <begin position="1"/>
        <end position="10"/>
    </location>
</feature>